<evidence type="ECO:0000256" key="6">
    <source>
        <dbReference type="ARBA" id="ARBA00022723"/>
    </source>
</evidence>
<comment type="similarity">
    <text evidence="4">Belongs to the cytochrome P450 family.</text>
</comment>
<name>A0ABM1NJY7_NICVS</name>
<keyword evidence="5" id="KW-0349">Heme</keyword>
<gene>
    <name evidence="14" type="primary">LOC108569896</name>
</gene>
<dbReference type="InterPro" id="IPR050476">
    <property type="entry name" value="Insect_CytP450_Detox"/>
</dbReference>
<keyword evidence="11" id="KW-0503">Monooxygenase</keyword>
<keyword evidence="12" id="KW-0472">Membrane</keyword>
<dbReference type="RefSeq" id="XP_017787137.1">
    <property type="nucleotide sequence ID" value="XM_017931648.1"/>
</dbReference>
<comment type="subcellular location">
    <subcellularLocation>
        <location evidence="3">Endoplasmic reticulum membrane</location>
        <topology evidence="3">Peripheral membrane protein</topology>
    </subcellularLocation>
    <subcellularLocation>
        <location evidence="2">Microsome membrane</location>
        <topology evidence="2">Peripheral membrane protein</topology>
    </subcellularLocation>
</comment>
<evidence type="ECO:0000256" key="12">
    <source>
        <dbReference type="ARBA" id="ARBA00023136"/>
    </source>
</evidence>
<evidence type="ECO:0000256" key="3">
    <source>
        <dbReference type="ARBA" id="ARBA00004406"/>
    </source>
</evidence>
<evidence type="ECO:0000256" key="7">
    <source>
        <dbReference type="ARBA" id="ARBA00022824"/>
    </source>
</evidence>
<evidence type="ECO:0000256" key="8">
    <source>
        <dbReference type="ARBA" id="ARBA00022848"/>
    </source>
</evidence>
<evidence type="ECO:0000256" key="1">
    <source>
        <dbReference type="ARBA" id="ARBA00001971"/>
    </source>
</evidence>
<keyword evidence="8" id="KW-0492">Microsome</keyword>
<dbReference type="Proteomes" id="UP000695000">
    <property type="component" value="Unplaced"/>
</dbReference>
<accession>A0ABM1NJY7</accession>
<keyword evidence="7" id="KW-0256">Endoplasmic reticulum</keyword>
<evidence type="ECO:0000313" key="14">
    <source>
        <dbReference type="RefSeq" id="XP_017787137.1"/>
    </source>
</evidence>
<dbReference type="PANTHER" id="PTHR24292">
    <property type="entry name" value="CYTOCHROME P450"/>
    <property type="match status" value="1"/>
</dbReference>
<dbReference type="InterPro" id="IPR036396">
    <property type="entry name" value="Cyt_P450_sf"/>
</dbReference>
<keyword evidence="6" id="KW-0479">Metal-binding</keyword>
<keyword evidence="10" id="KW-0408">Iron</keyword>
<sequence length="83" mass="9720">MNHAREKVDPAWSRGLFAMIGEPWRDMRSILSPAFTSSKMRYMFNLINDSAEHFAEFYLKQNKDIISLELKDAYTKATTDSQR</sequence>
<dbReference type="InterPro" id="IPR001128">
    <property type="entry name" value="Cyt_P450"/>
</dbReference>
<reference evidence="14" key="1">
    <citation type="submission" date="2025-08" db="UniProtKB">
        <authorList>
            <consortium name="RefSeq"/>
        </authorList>
    </citation>
    <scope>IDENTIFICATION</scope>
    <source>
        <tissue evidence="14">Whole Larva</tissue>
    </source>
</reference>
<evidence type="ECO:0000256" key="5">
    <source>
        <dbReference type="ARBA" id="ARBA00022617"/>
    </source>
</evidence>
<evidence type="ECO:0000256" key="2">
    <source>
        <dbReference type="ARBA" id="ARBA00004174"/>
    </source>
</evidence>
<evidence type="ECO:0000256" key="11">
    <source>
        <dbReference type="ARBA" id="ARBA00023033"/>
    </source>
</evidence>
<dbReference type="PANTHER" id="PTHR24292:SF54">
    <property type="entry name" value="CYP9F3-RELATED"/>
    <property type="match status" value="1"/>
</dbReference>
<dbReference type="GeneID" id="108569896"/>
<dbReference type="Pfam" id="PF00067">
    <property type="entry name" value="p450"/>
    <property type="match status" value="1"/>
</dbReference>
<keyword evidence="13" id="KW-1185">Reference proteome</keyword>
<proteinExistence type="inferred from homology"/>
<evidence type="ECO:0000256" key="10">
    <source>
        <dbReference type="ARBA" id="ARBA00023004"/>
    </source>
</evidence>
<dbReference type="Gene3D" id="1.10.630.10">
    <property type="entry name" value="Cytochrome P450"/>
    <property type="match status" value="1"/>
</dbReference>
<evidence type="ECO:0000256" key="4">
    <source>
        <dbReference type="ARBA" id="ARBA00010617"/>
    </source>
</evidence>
<evidence type="ECO:0000313" key="13">
    <source>
        <dbReference type="Proteomes" id="UP000695000"/>
    </source>
</evidence>
<keyword evidence="9" id="KW-0560">Oxidoreductase</keyword>
<evidence type="ECO:0000256" key="9">
    <source>
        <dbReference type="ARBA" id="ARBA00023002"/>
    </source>
</evidence>
<dbReference type="SUPFAM" id="SSF48264">
    <property type="entry name" value="Cytochrome P450"/>
    <property type="match status" value="1"/>
</dbReference>
<protein>
    <submittedName>
        <fullName evidence="14">Cytochrome P450 9e2-like</fullName>
    </submittedName>
</protein>
<organism evidence="13 14">
    <name type="scientific">Nicrophorus vespilloides</name>
    <name type="common">Boreal carrion beetle</name>
    <dbReference type="NCBI Taxonomy" id="110193"/>
    <lineage>
        <taxon>Eukaryota</taxon>
        <taxon>Metazoa</taxon>
        <taxon>Ecdysozoa</taxon>
        <taxon>Arthropoda</taxon>
        <taxon>Hexapoda</taxon>
        <taxon>Insecta</taxon>
        <taxon>Pterygota</taxon>
        <taxon>Neoptera</taxon>
        <taxon>Endopterygota</taxon>
        <taxon>Coleoptera</taxon>
        <taxon>Polyphaga</taxon>
        <taxon>Staphyliniformia</taxon>
        <taxon>Silphidae</taxon>
        <taxon>Nicrophorinae</taxon>
        <taxon>Nicrophorus</taxon>
    </lineage>
</organism>
<comment type="cofactor">
    <cofactor evidence="1">
        <name>heme</name>
        <dbReference type="ChEBI" id="CHEBI:30413"/>
    </cofactor>
</comment>